<reference evidence="2" key="1">
    <citation type="submission" date="2005-01" db="EMBL/GenBank/DDBJ databases">
        <title>Bacterial diversity of a German forest soil, as assessed by nifH, nosZ, and SSU clone libraries and tRFLP.</title>
        <authorList>
            <person name="Roesch C."/>
            <person name="Bruns J."/>
            <person name="Mounier E."/>
            <person name="Backhausen S."/>
            <person name="Bothe H."/>
        </authorList>
    </citation>
    <scope>NUCLEOTIDE SEQUENCE</scope>
</reference>
<feature type="non-terminal residue" evidence="2">
    <location>
        <position position="117"/>
    </location>
</feature>
<dbReference type="EMBL" id="AY912832">
    <property type="protein sequence ID" value="AAX10469.1"/>
    <property type="molecule type" value="Genomic_DNA"/>
</dbReference>
<proteinExistence type="predicted"/>
<name>Q5D3S5_9BACT</name>
<feature type="non-terminal residue" evidence="2">
    <location>
        <position position="1"/>
    </location>
</feature>
<feature type="region of interest" description="Disordered" evidence="1">
    <location>
        <begin position="1"/>
        <end position="99"/>
    </location>
</feature>
<gene>
    <name evidence="2" type="primary">nifH</name>
</gene>
<dbReference type="AlphaFoldDB" id="Q5D3S5"/>
<protein>
    <submittedName>
        <fullName evidence="2">Dinitrogenase reductase</fullName>
    </submittedName>
</protein>
<organism evidence="2">
    <name type="scientific">uncultured forest soil bacterium</name>
    <dbReference type="NCBI Taxonomy" id="169009"/>
    <lineage>
        <taxon>Bacteria</taxon>
        <taxon>environmental samples</taxon>
    </lineage>
</organism>
<evidence type="ECO:0000313" key="2">
    <source>
        <dbReference type="EMBL" id="AAX10470.1"/>
    </source>
</evidence>
<dbReference type="EMBL" id="AY912834">
    <property type="protein sequence ID" value="AAX10471.1"/>
    <property type="molecule type" value="Genomic_DNA"/>
</dbReference>
<evidence type="ECO:0000256" key="1">
    <source>
        <dbReference type="SAM" id="MobiDB-lite"/>
    </source>
</evidence>
<feature type="compositionally biased region" description="Basic residues" evidence="1">
    <location>
        <begin position="64"/>
        <end position="86"/>
    </location>
</feature>
<dbReference type="EMBL" id="AY912833">
    <property type="protein sequence ID" value="AAX10470.1"/>
    <property type="molecule type" value="Genomic_DNA"/>
</dbReference>
<accession>Q5D3S5</accession>
<sequence>FAEHPGRPFGNGPEDPHRRLRPQGRLHAPDPACQGTGHHPLAGGRSRLGGRPGAGRRHEDRLPRHPLRGVRRPRARRGLRRPRRHHVDQLPGGKRRLRRRGLRFLRRAGRRGVRRLC</sequence>